<evidence type="ECO:0000256" key="1">
    <source>
        <dbReference type="ARBA" id="ARBA00000900"/>
    </source>
</evidence>
<protein>
    <recommendedName>
        <fullName evidence="2">RING-type E3 ubiquitin transferase</fullName>
        <ecNumber evidence="2">2.3.2.27</ecNumber>
    </recommendedName>
</protein>
<dbReference type="Proteomes" id="UP001345219">
    <property type="component" value="Chromosome 4"/>
</dbReference>
<keyword evidence="7" id="KW-0862">Zinc</keyword>
<sequence length="694" mass="75701">MPGQKDKIVSLPETFHNDPGSSSSGASLDQQRMNEVRGQLENHFPGFTPSPDGSSSNGAYRALSSDWRVESGRPATRRINGMRIEDQQLGPNNTVLSLGNTIVNPLYLQGAGSSSVTLNSSDHYLYPNRVNPSPGERPNLHMLSGSNNNMRFSIPHGYQVDPSVPSGSTGYVGEGSEVNLVGSLDGRQIPCKRKAFEGHLGQSIRSSSWLAIPECFSVNGGPTTQTHQEQVGARPGLNLAGGAVAQRLTDVERTSILQRNVWLRANSPGQRDTRPAFVSSPAMATACSPDIPSAPQSSSRLHMQNHSLEFPPPLTLSGSSPQELHQLPQVPFMAPSGHSVWRSRGTIPTNNSSPSSLALPEGNNSRADSGNTLQLHHVFPPSSSSLTRSFIGARNNDLPETAASVNFSNSISTSLQLPPHPQPTQSSHQRTGFPQRSSIYVHQQLSSVIGSDLGDQRSRTSNHASQPVLQLPSGPGSSGHTQLPRRLSESVQQQLLSNIGSDLGGQRSQTSNSAGQPLLQQPSGPSSSDHPQSTSRSTPRMERQGDSIIRLPYQLWRRGATSRDRQRIASEDIMTLYMSMIHEVPDIQDLHWDMRLDVDNMSYEELLALEEHIGNVSTGLNEETVLACMNQLKHSDMVNNHMKAEPCCICQEDYNDVEYVGILECGHDFHRDCIKKWLMLKNLCPICKMTGLRV</sequence>
<dbReference type="PANTHER" id="PTHR22937">
    <property type="entry name" value="E3 UBIQUITIN-PROTEIN LIGASE RNF165"/>
    <property type="match status" value="1"/>
</dbReference>
<feature type="compositionally biased region" description="Low complexity" evidence="9">
    <location>
        <begin position="412"/>
        <end position="429"/>
    </location>
</feature>
<organism evidence="11 12">
    <name type="scientific">Trapa incisa</name>
    <dbReference type="NCBI Taxonomy" id="236973"/>
    <lineage>
        <taxon>Eukaryota</taxon>
        <taxon>Viridiplantae</taxon>
        <taxon>Streptophyta</taxon>
        <taxon>Embryophyta</taxon>
        <taxon>Tracheophyta</taxon>
        <taxon>Spermatophyta</taxon>
        <taxon>Magnoliopsida</taxon>
        <taxon>eudicotyledons</taxon>
        <taxon>Gunneridae</taxon>
        <taxon>Pentapetalae</taxon>
        <taxon>rosids</taxon>
        <taxon>malvids</taxon>
        <taxon>Myrtales</taxon>
        <taxon>Lythraceae</taxon>
        <taxon>Trapa</taxon>
    </lineage>
</organism>
<dbReference type="GO" id="GO:0061630">
    <property type="term" value="F:ubiquitin protein ligase activity"/>
    <property type="evidence" value="ECO:0007669"/>
    <property type="project" value="UniProtKB-EC"/>
</dbReference>
<accession>A0AAN7JPB0</accession>
<evidence type="ECO:0000313" key="11">
    <source>
        <dbReference type="EMBL" id="KAK4750493.1"/>
    </source>
</evidence>
<evidence type="ECO:0000256" key="5">
    <source>
        <dbReference type="ARBA" id="ARBA00022771"/>
    </source>
</evidence>
<feature type="domain" description="RING-type" evidence="10">
    <location>
        <begin position="647"/>
        <end position="688"/>
    </location>
</feature>
<feature type="compositionally biased region" description="Polar residues" evidence="9">
    <location>
        <begin position="529"/>
        <end position="538"/>
    </location>
</feature>
<evidence type="ECO:0000256" key="3">
    <source>
        <dbReference type="ARBA" id="ARBA00022679"/>
    </source>
</evidence>
<dbReference type="Gene3D" id="3.30.40.10">
    <property type="entry name" value="Zinc/RING finger domain, C3HC4 (zinc finger)"/>
    <property type="match status" value="1"/>
</dbReference>
<dbReference type="PANTHER" id="PTHR22937:SF216">
    <property type="entry name" value="RING-TYPE E3 UBIQUITIN TRANSFERASE"/>
    <property type="match status" value="1"/>
</dbReference>
<dbReference type="PROSITE" id="PS50089">
    <property type="entry name" value="ZF_RING_2"/>
    <property type="match status" value="1"/>
</dbReference>
<feature type="compositionally biased region" description="Polar residues" evidence="9">
    <location>
        <begin position="19"/>
        <end position="31"/>
    </location>
</feature>
<feature type="region of interest" description="Disordered" evidence="9">
    <location>
        <begin position="267"/>
        <end position="301"/>
    </location>
</feature>
<evidence type="ECO:0000256" key="8">
    <source>
        <dbReference type="PROSITE-ProRule" id="PRU00175"/>
    </source>
</evidence>
<proteinExistence type="predicted"/>
<evidence type="ECO:0000256" key="2">
    <source>
        <dbReference type="ARBA" id="ARBA00012483"/>
    </source>
</evidence>
<evidence type="ECO:0000256" key="7">
    <source>
        <dbReference type="ARBA" id="ARBA00022833"/>
    </source>
</evidence>
<feature type="region of interest" description="Disordered" evidence="9">
    <location>
        <begin position="1"/>
        <end position="34"/>
    </location>
</feature>
<name>A0AAN7JPB0_9MYRT</name>
<comment type="catalytic activity">
    <reaction evidence="1">
        <text>S-ubiquitinyl-[E2 ubiquitin-conjugating enzyme]-L-cysteine + [acceptor protein]-L-lysine = [E2 ubiquitin-conjugating enzyme]-L-cysteine + N(6)-ubiquitinyl-[acceptor protein]-L-lysine.</text>
        <dbReference type="EC" id="2.3.2.27"/>
    </reaction>
</comment>
<dbReference type="AlphaFoldDB" id="A0AAN7JPB0"/>
<keyword evidence="4" id="KW-0479">Metal-binding</keyword>
<evidence type="ECO:0000259" key="10">
    <source>
        <dbReference type="PROSITE" id="PS50089"/>
    </source>
</evidence>
<feature type="compositionally biased region" description="Low complexity" evidence="9">
    <location>
        <begin position="515"/>
        <end position="528"/>
    </location>
</feature>
<reference evidence="11 12" key="1">
    <citation type="journal article" date="2023" name="Hortic Res">
        <title>Pangenome of water caltrop reveals structural variations and asymmetric subgenome divergence after allopolyploidization.</title>
        <authorList>
            <person name="Zhang X."/>
            <person name="Chen Y."/>
            <person name="Wang L."/>
            <person name="Yuan Y."/>
            <person name="Fang M."/>
            <person name="Shi L."/>
            <person name="Lu R."/>
            <person name="Comes H.P."/>
            <person name="Ma Y."/>
            <person name="Chen Y."/>
            <person name="Huang G."/>
            <person name="Zhou Y."/>
            <person name="Zheng Z."/>
            <person name="Qiu Y."/>
        </authorList>
    </citation>
    <scope>NUCLEOTIDE SEQUENCE [LARGE SCALE GENOMIC DNA]</scope>
    <source>
        <tissue evidence="11">Roots</tissue>
    </source>
</reference>
<dbReference type="InterPro" id="IPR001841">
    <property type="entry name" value="Znf_RING"/>
</dbReference>
<feature type="compositionally biased region" description="Polar residues" evidence="9">
    <location>
        <begin position="346"/>
        <end position="372"/>
    </location>
</feature>
<dbReference type="InterPro" id="IPR045191">
    <property type="entry name" value="MBR1/2-like"/>
</dbReference>
<dbReference type="EMBL" id="JAXIOK010000017">
    <property type="protein sequence ID" value="KAK4750493.1"/>
    <property type="molecule type" value="Genomic_DNA"/>
</dbReference>
<dbReference type="SMART" id="SM00184">
    <property type="entry name" value="RING"/>
    <property type="match status" value="1"/>
</dbReference>
<keyword evidence="6" id="KW-0833">Ubl conjugation pathway</keyword>
<dbReference type="Pfam" id="PF13639">
    <property type="entry name" value="zf-RING_2"/>
    <property type="match status" value="1"/>
</dbReference>
<dbReference type="InterPro" id="IPR013083">
    <property type="entry name" value="Znf_RING/FYVE/PHD"/>
</dbReference>
<dbReference type="EC" id="2.3.2.27" evidence="2"/>
<comment type="caution">
    <text evidence="11">The sequence shown here is derived from an EMBL/GenBank/DDBJ whole genome shotgun (WGS) entry which is preliminary data.</text>
</comment>
<keyword evidence="5 8" id="KW-0863">Zinc-finger</keyword>
<dbReference type="SUPFAM" id="SSF57850">
    <property type="entry name" value="RING/U-box"/>
    <property type="match status" value="1"/>
</dbReference>
<feature type="region of interest" description="Disordered" evidence="9">
    <location>
        <begin position="452"/>
        <end position="548"/>
    </location>
</feature>
<feature type="compositionally biased region" description="Polar residues" evidence="9">
    <location>
        <begin position="459"/>
        <end position="468"/>
    </location>
</feature>
<feature type="compositionally biased region" description="Polar residues" evidence="9">
    <location>
        <begin position="489"/>
        <end position="514"/>
    </location>
</feature>
<evidence type="ECO:0000256" key="6">
    <source>
        <dbReference type="ARBA" id="ARBA00022786"/>
    </source>
</evidence>
<feature type="region of interest" description="Disordered" evidence="9">
    <location>
        <begin position="411"/>
        <end position="433"/>
    </location>
</feature>
<dbReference type="GO" id="GO:0008270">
    <property type="term" value="F:zinc ion binding"/>
    <property type="evidence" value="ECO:0007669"/>
    <property type="project" value="UniProtKB-KW"/>
</dbReference>
<evidence type="ECO:0000256" key="4">
    <source>
        <dbReference type="ARBA" id="ARBA00022723"/>
    </source>
</evidence>
<keyword evidence="12" id="KW-1185">Reference proteome</keyword>
<keyword evidence="3" id="KW-0808">Transferase</keyword>
<gene>
    <name evidence="11" type="ORF">SAY87_003975</name>
</gene>
<feature type="region of interest" description="Disordered" evidence="9">
    <location>
        <begin position="335"/>
        <end position="372"/>
    </location>
</feature>
<evidence type="ECO:0000313" key="12">
    <source>
        <dbReference type="Proteomes" id="UP001345219"/>
    </source>
</evidence>
<evidence type="ECO:0000256" key="9">
    <source>
        <dbReference type="SAM" id="MobiDB-lite"/>
    </source>
</evidence>